<evidence type="ECO:0000313" key="3">
    <source>
        <dbReference type="EMBL" id="GBO17844.1"/>
    </source>
</evidence>
<proteinExistence type="predicted"/>
<dbReference type="EMBL" id="BGPR01041561">
    <property type="protein sequence ID" value="GBO17841.1"/>
    <property type="molecule type" value="Genomic_DNA"/>
</dbReference>
<protein>
    <submittedName>
        <fullName evidence="2">Uncharacterized protein</fullName>
    </submittedName>
</protein>
<comment type="caution">
    <text evidence="2">The sequence shown here is derived from an EMBL/GenBank/DDBJ whole genome shotgun (WGS) entry which is preliminary data.</text>
</comment>
<feature type="region of interest" description="Disordered" evidence="1">
    <location>
        <begin position="17"/>
        <end position="36"/>
    </location>
</feature>
<keyword evidence="6" id="KW-1185">Reference proteome</keyword>
<gene>
    <name evidence="2" type="ORF">AVEN_101946_1</name>
    <name evidence="5" type="ORF">AVEN_203763_1</name>
    <name evidence="3" type="ORF">AVEN_263009_1</name>
    <name evidence="4" type="ORF">AVEN_76400_1</name>
</gene>
<accession>A0A4Y2UZZ9</accession>
<evidence type="ECO:0000313" key="4">
    <source>
        <dbReference type="EMBL" id="GBO17846.1"/>
    </source>
</evidence>
<evidence type="ECO:0000256" key="1">
    <source>
        <dbReference type="SAM" id="MobiDB-lite"/>
    </source>
</evidence>
<organism evidence="2 6">
    <name type="scientific">Araneus ventricosus</name>
    <name type="common">Orbweaver spider</name>
    <name type="synonym">Epeira ventricosa</name>
    <dbReference type="NCBI Taxonomy" id="182803"/>
    <lineage>
        <taxon>Eukaryota</taxon>
        <taxon>Metazoa</taxon>
        <taxon>Ecdysozoa</taxon>
        <taxon>Arthropoda</taxon>
        <taxon>Chelicerata</taxon>
        <taxon>Arachnida</taxon>
        <taxon>Araneae</taxon>
        <taxon>Araneomorphae</taxon>
        <taxon>Entelegynae</taxon>
        <taxon>Araneoidea</taxon>
        <taxon>Araneidae</taxon>
        <taxon>Araneus</taxon>
    </lineage>
</organism>
<evidence type="ECO:0000313" key="2">
    <source>
        <dbReference type="EMBL" id="GBO17841.1"/>
    </source>
</evidence>
<feature type="compositionally biased region" description="Basic and acidic residues" evidence="1">
    <location>
        <begin position="22"/>
        <end position="36"/>
    </location>
</feature>
<evidence type="ECO:0000313" key="5">
    <source>
        <dbReference type="EMBL" id="GBO17849.1"/>
    </source>
</evidence>
<dbReference type="Proteomes" id="UP000499080">
    <property type="component" value="Unassembled WGS sequence"/>
</dbReference>
<sequence length="95" mass="10648">MKSRHIFYLYGSACHANKGSRSKGDKKVAKSDRRLEMTKSRHQSAFFSRFAPGVSCFQSLFPIPSLVLLQSQNADSIPNYCALGTSPHRIQTQDI</sequence>
<reference evidence="2 6" key="1">
    <citation type="journal article" date="2019" name="Sci. Rep.">
        <title>Orb-weaving spider Araneus ventricosus genome elucidates the spidroin gene catalogue.</title>
        <authorList>
            <person name="Kono N."/>
            <person name="Nakamura H."/>
            <person name="Ohtoshi R."/>
            <person name="Moran D.A.P."/>
            <person name="Shinohara A."/>
            <person name="Yoshida Y."/>
            <person name="Fujiwara M."/>
            <person name="Mori M."/>
            <person name="Tomita M."/>
            <person name="Arakawa K."/>
        </authorList>
    </citation>
    <scope>NUCLEOTIDE SEQUENCE [LARGE SCALE GENOMIC DNA]</scope>
</reference>
<dbReference type="AlphaFoldDB" id="A0A4Y2UZZ9"/>
<dbReference type="EMBL" id="BGPR01041567">
    <property type="protein sequence ID" value="GBO17849.1"/>
    <property type="molecule type" value="Genomic_DNA"/>
</dbReference>
<name>A0A4Y2UZZ9_ARAVE</name>
<dbReference type="EMBL" id="BGPR01041565">
    <property type="protein sequence ID" value="GBO17846.1"/>
    <property type="molecule type" value="Genomic_DNA"/>
</dbReference>
<evidence type="ECO:0000313" key="6">
    <source>
        <dbReference type="Proteomes" id="UP000499080"/>
    </source>
</evidence>
<dbReference type="EMBL" id="BGPR01041563">
    <property type="protein sequence ID" value="GBO17844.1"/>
    <property type="molecule type" value="Genomic_DNA"/>
</dbReference>